<dbReference type="Proteomes" id="UP000075430">
    <property type="component" value="Unassembled WGS sequence"/>
</dbReference>
<feature type="domain" description="MrpR C-terminal catalytic" evidence="2">
    <location>
        <begin position="108"/>
        <end position="319"/>
    </location>
</feature>
<dbReference type="AlphaFoldDB" id="A0A150FAN4"/>
<name>A0A150FAN4_9BACI</name>
<evidence type="ECO:0000259" key="1">
    <source>
        <dbReference type="Pfam" id="PF22822"/>
    </source>
</evidence>
<dbReference type="SUPFAM" id="SSF56349">
    <property type="entry name" value="DNA breaking-rejoining enzymes"/>
    <property type="match status" value="1"/>
</dbReference>
<dbReference type="STRING" id="1793963.AXI58_10295"/>
<dbReference type="GO" id="GO:0003677">
    <property type="term" value="F:DNA binding"/>
    <property type="evidence" value="ECO:0007669"/>
    <property type="project" value="InterPro"/>
</dbReference>
<gene>
    <name evidence="3" type="ORF">AXI58_10295</name>
</gene>
<sequence>MFNSDIKEKYLDSVTEAVAHQLRPLFSKSEITENLYKKDIYDFTSVQILELIRSFDQTTIGSVKRTLSLLSTYIDWATSYNLSKGAVNLARTISNDELYECLGDKKLYISFSELEDMQDKLLNYQSKAVLRCLFEGISGMAHSELLSLSRQQIEEAMLNGNVLTLHDIKNGDRKLKVSSDCLIIALNASKESTYQLKNGRAEGRAKEVSLVDNDFVIKTKKTRGKNEGQAGRHIITNLITDISEFFKINFLTPNTIVRSGHLYRAYQLYKERGVIDNAVRYQIIDEFNLNVNRVRAVYSMKDYINEEEIKKLYAEELGLKDEELI</sequence>
<dbReference type="InterPro" id="IPR011010">
    <property type="entry name" value="DNA_brk_join_enz"/>
</dbReference>
<dbReference type="InterPro" id="IPR055008">
    <property type="entry name" value="MrpR_C_cat"/>
</dbReference>
<dbReference type="OrthoDB" id="2086953at2"/>
<evidence type="ECO:0008006" key="5">
    <source>
        <dbReference type="Google" id="ProtNLM"/>
    </source>
</evidence>
<evidence type="ECO:0000313" key="3">
    <source>
        <dbReference type="EMBL" id="KXZ22371.1"/>
    </source>
</evidence>
<keyword evidence="4" id="KW-1185">Reference proteome</keyword>
<proteinExistence type="predicted"/>
<dbReference type="Pfam" id="PF22822">
    <property type="entry name" value="MrpR_N_CB"/>
    <property type="match status" value="1"/>
</dbReference>
<dbReference type="Pfam" id="PF22823">
    <property type="entry name" value="MrpR_C_cat"/>
    <property type="match status" value="1"/>
</dbReference>
<dbReference type="RefSeq" id="WP_061520714.1">
    <property type="nucleotide sequence ID" value="NZ_JARLZY010000019.1"/>
</dbReference>
<reference evidence="4" key="1">
    <citation type="submission" date="2016-02" db="EMBL/GenBank/DDBJ databases">
        <authorList>
            <person name="Dunlap C."/>
        </authorList>
    </citation>
    <scope>NUCLEOTIDE SEQUENCE [LARGE SCALE GENOMIC DNA]</scope>
    <source>
        <strain evidence="4">NRRL B-41092</strain>
    </source>
</reference>
<protein>
    <recommendedName>
        <fullName evidence="5">Integrase</fullName>
    </recommendedName>
</protein>
<accession>A0A150FAN4</accession>
<comment type="caution">
    <text evidence="3">The sequence shown here is derived from an EMBL/GenBank/DDBJ whole genome shotgun (WGS) entry which is preliminary data.</text>
</comment>
<dbReference type="InterPro" id="IPR055009">
    <property type="entry name" value="MrpR_N_CB"/>
</dbReference>
<feature type="domain" description="MrpR N-terminal core-binding" evidence="1">
    <location>
        <begin position="1"/>
        <end position="78"/>
    </location>
</feature>
<dbReference type="EMBL" id="LSBA01000005">
    <property type="protein sequence ID" value="KXZ22371.1"/>
    <property type="molecule type" value="Genomic_DNA"/>
</dbReference>
<evidence type="ECO:0000259" key="2">
    <source>
        <dbReference type="Pfam" id="PF22823"/>
    </source>
</evidence>
<evidence type="ECO:0000313" key="4">
    <source>
        <dbReference type="Proteomes" id="UP000075430"/>
    </source>
</evidence>
<organism evidence="3 4">
    <name type="scientific">Bacillus nakamurai</name>
    <dbReference type="NCBI Taxonomy" id="1793963"/>
    <lineage>
        <taxon>Bacteria</taxon>
        <taxon>Bacillati</taxon>
        <taxon>Bacillota</taxon>
        <taxon>Bacilli</taxon>
        <taxon>Bacillales</taxon>
        <taxon>Bacillaceae</taxon>
        <taxon>Bacillus</taxon>
    </lineage>
</organism>